<comment type="caution">
    <text evidence="2">The sequence shown here is derived from an EMBL/GenBank/DDBJ whole genome shotgun (WGS) entry which is preliminary data.</text>
</comment>
<keyword evidence="1" id="KW-0175">Coiled coil</keyword>
<dbReference type="Proteomes" id="UP000600600">
    <property type="component" value="Unassembled WGS sequence"/>
</dbReference>
<name>A0ABR7CAD7_9BACE</name>
<gene>
    <name evidence="2" type="ORF">H8S67_08790</name>
</gene>
<dbReference type="EMBL" id="JACOOE010000003">
    <property type="protein sequence ID" value="MBC5604764.1"/>
    <property type="molecule type" value="Genomic_DNA"/>
</dbReference>
<reference evidence="2 3" key="1">
    <citation type="submission" date="2020-08" db="EMBL/GenBank/DDBJ databases">
        <title>Genome public.</title>
        <authorList>
            <person name="Liu C."/>
            <person name="Sun Q."/>
        </authorList>
    </citation>
    <scope>NUCLEOTIDE SEQUENCE [LARGE SCALE GENOMIC DNA]</scope>
    <source>
        <strain evidence="2 3">M27</strain>
    </source>
</reference>
<proteinExistence type="predicted"/>
<keyword evidence="3" id="KW-1185">Reference proteome</keyword>
<evidence type="ECO:0000256" key="1">
    <source>
        <dbReference type="SAM" id="Coils"/>
    </source>
</evidence>
<dbReference type="RefSeq" id="WP_186967053.1">
    <property type="nucleotide sequence ID" value="NZ_JACOOE010000003.1"/>
</dbReference>
<organism evidence="2 3">
    <name type="scientific">Bacteroides difficilis</name>
    <dbReference type="NCBI Taxonomy" id="2763021"/>
    <lineage>
        <taxon>Bacteria</taxon>
        <taxon>Pseudomonadati</taxon>
        <taxon>Bacteroidota</taxon>
        <taxon>Bacteroidia</taxon>
        <taxon>Bacteroidales</taxon>
        <taxon>Bacteroidaceae</taxon>
        <taxon>Bacteroides</taxon>
    </lineage>
</organism>
<dbReference type="PROSITE" id="PS51257">
    <property type="entry name" value="PROKAR_LIPOPROTEIN"/>
    <property type="match status" value="1"/>
</dbReference>
<evidence type="ECO:0000313" key="3">
    <source>
        <dbReference type="Proteomes" id="UP000600600"/>
    </source>
</evidence>
<evidence type="ECO:0008006" key="4">
    <source>
        <dbReference type="Google" id="ProtNLM"/>
    </source>
</evidence>
<feature type="coiled-coil region" evidence="1">
    <location>
        <begin position="26"/>
        <end position="60"/>
    </location>
</feature>
<accession>A0ABR7CAD7</accession>
<evidence type="ECO:0000313" key="2">
    <source>
        <dbReference type="EMBL" id="MBC5604764.1"/>
    </source>
</evidence>
<protein>
    <recommendedName>
        <fullName evidence="4">DUF4988 domain-containing protein</fullName>
    </recommendedName>
</protein>
<sequence>MMNKRLLNNVLYGALLFSLGTGVVSCKDYDDDIEGLNNRITTVESDMERFKEKIEAALNANLTVQSWYPSEDQSQYTIVLSNGDELYVQASNKATPFYQFKIEDGTWRYSSDKGAGWNKVLESGTEKEIPGTEKDQLYYDKSNGYIYIQKTESLVQTSITVNKETPILAENKENKTLSIYIYGENYILPIQGGGFSGISSILFQKQFVFEEDEYLEAASYTNTKGEVVTAHTATAKFKILPKDIDLSEATFACADIHELKLTRAAAPQLLVEALNNGKLDENGILTVELTPQDMPAEYYGAVLEITLDKTTTSSNYFVVKPTSYNASEGQFAYRETREFYQSSESLKFISTESLDLSKAIGWGFGESGEVKFVDELGFGDLTVKVEYELVDNPNNTFAVTEKGILTATGANKTGKLKVTYIVAEEEFSKEILVYSQDESTAKSGIELSGATEMLSDIETLYQGTKVIEVSNSQTSLESLGVTTSKAWKLGAKQPDETWKVIEMTTSLSDISKERSLANGEVCLYYDATDKKSYLLVGPQTKNIENANLFAMNEEATDKENFDHNGKQIGVYVGNVKASYVIESPTKKPELEVMIYAKGGIDKKPEELPKGDLYYGKHFAIPGVYDTENGYYFKDIDFRSLYNFKPADAEFVFTMNEDDQNQYVKEKWGGSFAWHAENGTLTVKNDNELYKYNLLNKKPSELGGDKDKVGIQFSWKFNAGEGEVQSDGKERWFIKDPTFNPGDNITYLNYDKNPNATGVISTGYSIKVKDLTNGAHSQLKELVAGEEYDLGKAFGNIAFWRNGCAWDVYGGPNKLTGAKLPALVKYSDELGRLAITDYCKTYFGKRRAELKLNTEGDCGSYFTVTDPDNFKIKVTAPKDGGNVQFKVVFNTDYSTQNIIFFVEN</sequence>